<dbReference type="AlphaFoldDB" id="C1FDR2"/>
<evidence type="ECO:0000256" key="4">
    <source>
        <dbReference type="ARBA" id="ARBA00023125"/>
    </source>
</evidence>
<accession>C1FDR2</accession>
<reference evidence="8 9" key="1">
    <citation type="journal article" date="2009" name="Science">
        <title>Green evolution and dynamic adaptations revealed by genomes of the marine picoeukaryotes Micromonas.</title>
        <authorList>
            <person name="Worden A.Z."/>
            <person name="Lee J.H."/>
            <person name="Mock T."/>
            <person name="Rouze P."/>
            <person name="Simmons M.P."/>
            <person name="Aerts A.L."/>
            <person name="Allen A.E."/>
            <person name="Cuvelier M.L."/>
            <person name="Derelle E."/>
            <person name="Everett M.V."/>
            <person name="Foulon E."/>
            <person name="Grimwood J."/>
            <person name="Gundlach H."/>
            <person name="Henrissat B."/>
            <person name="Napoli C."/>
            <person name="McDonald S.M."/>
            <person name="Parker M.S."/>
            <person name="Rombauts S."/>
            <person name="Salamov A."/>
            <person name="Von Dassow P."/>
            <person name="Badger J.H."/>
            <person name="Coutinho P.M."/>
            <person name="Demir E."/>
            <person name="Dubchak I."/>
            <person name="Gentemann C."/>
            <person name="Eikrem W."/>
            <person name="Gready J.E."/>
            <person name="John U."/>
            <person name="Lanier W."/>
            <person name="Lindquist E.A."/>
            <person name="Lucas S."/>
            <person name="Mayer K.F."/>
            <person name="Moreau H."/>
            <person name="Not F."/>
            <person name="Otillar R."/>
            <person name="Panaud O."/>
            <person name="Pangilinan J."/>
            <person name="Paulsen I."/>
            <person name="Piegu B."/>
            <person name="Poliakov A."/>
            <person name="Robbens S."/>
            <person name="Schmutz J."/>
            <person name="Toulza E."/>
            <person name="Wyss T."/>
            <person name="Zelensky A."/>
            <person name="Zhou K."/>
            <person name="Armbrust E.V."/>
            <person name="Bhattacharya D."/>
            <person name="Goodenough U.W."/>
            <person name="Van de Peer Y."/>
            <person name="Grigoriev I.V."/>
        </authorList>
    </citation>
    <scope>NUCLEOTIDE SEQUENCE [LARGE SCALE GENOMIC DNA]</scope>
    <source>
        <strain evidence="9">RCC299 / NOUM17</strain>
    </source>
</reference>
<evidence type="ECO:0000256" key="2">
    <source>
        <dbReference type="ARBA" id="ARBA00008283"/>
    </source>
</evidence>
<name>C1FDR2_MICCC</name>
<keyword evidence="4" id="KW-0238">DNA-binding</keyword>
<dbReference type="PANTHER" id="PTHR12749:SF0">
    <property type="entry name" value="DNA EXCISION REPAIR PROTEIN ERCC-1"/>
    <property type="match status" value="1"/>
</dbReference>
<feature type="domain" description="ERCC1-like central" evidence="7">
    <location>
        <begin position="24"/>
        <end position="135"/>
    </location>
</feature>
<dbReference type="Proteomes" id="UP000002009">
    <property type="component" value="Chromosome 1"/>
</dbReference>
<protein>
    <recommendedName>
        <fullName evidence="7">ERCC1-like central domain-containing protein</fullName>
    </recommendedName>
</protein>
<evidence type="ECO:0000313" key="9">
    <source>
        <dbReference type="Proteomes" id="UP000002009"/>
    </source>
</evidence>
<sequence length="221" mass="24301">MLLTSTLESRNSELAKHANAGDLLIISRSQTGNGLVHRLHNVCWAIDYINPDFVFSSSSCALFASLKFQSLHPTHLHTRVCGLSDSYALRIVVCLVDDEDENSSLPEVNRSAGLGDCALVCAWSLDEAARYIEFFHGCERFIGSSKESYNDDYMTQLHEALSCSHGVHRVDAATLATRFGTFACILRATHKSLLSSPGLGVTKVVRLSETFHTPLQLASHF</sequence>
<dbReference type="GO" id="GO:0070522">
    <property type="term" value="C:ERCC4-ERCC1 complex"/>
    <property type="evidence" value="ECO:0007669"/>
    <property type="project" value="TreeGrafter"/>
</dbReference>
<dbReference type="Pfam" id="PF03834">
    <property type="entry name" value="Rad10"/>
    <property type="match status" value="1"/>
</dbReference>
<dbReference type="GO" id="GO:0003697">
    <property type="term" value="F:single-stranded DNA binding"/>
    <property type="evidence" value="ECO:0007669"/>
    <property type="project" value="TreeGrafter"/>
</dbReference>
<dbReference type="GeneID" id="8250105"/>
<dbReference type="EMBL" id="CP001574">
    <property type="protein sequence ID" value="ACO68438.1"/>
    <property type="molecule type" value="Genomic_DNA"/>
</dbReference>
<dbReference type="RefSeq" id="XP_002507180.1">
    <property type="nucleotide sequence ID" value="XM_002507134.1"/>
</dbReference>
<evidence type="ECO:0000259" key="7">
    <source>
        <dbReference type="Pfam" id="PF03834"/>
    </source>
</evidence>
<comment type="subcellular location">
    <subcellularLocation>
        <location evidence="1">Nucleus</location>
    </subcellularLocation>
</comment>
<evidence type="ECO:0000256" key="1">
    <source>
        <dbReference type="ARBA" id="ARBA00004123"/>
    </source>
</evidence>
<evidence type="ECO:0000256" key="3">
    <source>
        <dbReference type="ARBA" id="ARBA00022763"/>
    </source>
</evidence>
<dbReference type="Gene3D" id="3.40.50.10130">
    <property type="match status" value="1"/>
</dbReference>
<evidence type="ECO:0000256" key="6">
    <source>
        <dbReference type="ARBA" id="ARBA00023242"/>
    </source>
</evidence>
<evidence type="ECO:0000313" key="8">
    <source>
        <dbReference type="EMBL" id="ACO68438.1"/>
    </source>
</evidence>
<dbReference type="InterPro" id="IPR010994">
    <property type="entry name" value="RuvA_2-like"/>
</dbReference>
<dbReference type="SUPFAM" id="SSF52980">
    <property type="entry name" value="Restriction endonuclease-like"/>
    <property type="match status" value="1"/>
</dbReference>
<dbReference type="eggNOG" id="KOG2841">
    <property type="taxonomic scope" value="Eukaryota"/>
</dbReference>
<dbReference type="InParanoid" id="C1FDR2"/>
<dbReference type="OMA" id="PHCVLVH"/>
<organism evidence="8 9">
    <name type="scientific">Micromonas commoda (strain RCC299 / NOUM17 / CCMP2709)</name>
    <name type="common">Picoplanktonic green alga</name>
    <dbReference type="NCBI Taxonomy" id="296587"/>
    <lineage>
        <taxon>Eukaryota</taxon>
        <taxon>Viridiplantae</taxon>
        <taxon>Chlorophyta</taxon>
        <taxon>Mamiellophyceae</taxon>
        <taxon>Mamiellales</taxon>
        <taxon>Mamiellaceae</taxon>
        <taxon>Micromonas</taxon>
    </lineage>
</organism>
<dbReference type="Gene3D" id="1.10.150.20">
    <property type="entry name" value="5' to 3' exonuclease, C-terminal subdomain"/>
    <property type="match status" value="1"/>
</dbReference>
<proteinExistence type="inferred from homology"/>
<keyword evidence="6" id="KW-0539">Nucleus</keyword>
<comment type="similarity">
    <text evidence="2">Belongs to the ERCC1/RAD10/SWI10 family.</text>
</comment>
<evidence type="ECO:0000256" key="5">
    <source>
        <dbReference type="ARBA" id="ARBA00023204"/>
    </source>
</evidence>
<dbReference type="GO" id="GO:0006302">
    <property type="term" value="P:double-strand break repair"/>
    <property type="evidence" value="ECO:0007669"/>
    <property type="project" value="UniProtKB-ARBA"/>
</dbReference>
<dbReference type="CDD" id="cd22325">
    <property type="entry name" value="ERCC1_C-like"/>
    <property type="match status" value="1"/>
</dbReference>
<dbReference type="InterPro" id="IPR004579">
    <property type="entry name" value="ERCC1/RAD10/SWI10"/>
</dbReference>
<dbReference type="KEGG" id="mis:MICPUN_107323"/>
<dbReference type="InterPro" id="IPR011335">
    <property type="entry name" value="Restrct_endonuc-II-like"/>
</dbReference>
<dbReference type="GO" id="GO:0003684">
    <property type="term" value="F:damaged DNA binding"/>
    <property type="evidence" value="ECO:0007669"/>
    <property type="project" value="InterPro"/>
</dbReference>
<keyword evidence="3" id="KW-0227">DNA damage</keyword>
<dbReference type="OrthoDB" id="10262814at2759"/>
<dbReference type="NCBIfam" id="TIGR00597">
    <property type="entry name" value="rad10"/>
    <property type="match status" value="1"/>
</dbReference>
<keyword evidence="5" id="KW-0234">DNA repair</keyword>
<gene>
    <name evidence="8" type="primary">ERCC</name>
    <name evidence="8" type="ORF">MICPUN_107323</name>
</gene>
<dbReference type="InterPro" id="IPR047260">
    <property type="entry name" value="ERCC1-like_central_dom"/>
</dbReference>
<dbReference type="GO" id="GO:0000110">
    <property type="term" value="C:nucleotide-excision repair factor 1 complex"/>
    <property type="evidence" value="ECO:0007669"/>
    <property type="project" value="TreeGrafter"/>
</dbReference>
<dbReference type="PANTHER" id="PTHR12749">
    <property type="entry name" value="EXCISION REPAIR CROSS-COMPLEMENTING 1 ERCC1"/>
    <property type="match status" value="1"/>
</dbReference>
<dbReference type="SUPFAM" id="SSF47781">
    <property type="entry name" value="RuvA domain 2-like"/>
    <property type="match status" value="1"/>
</dbReference>
<dbReference type="STRING" id="296587.C1FDR2"/>
<keyword evidence="9" id="KW-1185">Reference proteome</keyword>
<dbReference type="GO" id="GO:0006312">
    <property type="term" value="P:mitotic recombination"/>
    <property type="evidence" value="ECO:0007669"/>
    <property type="project" value="TreeGrafter"/>
</dbReference>
<dbReference type="GO" id="GO:0070914">
    <property type="term" value="P:UV-damage excision repair"/>
    <property type="evidence" value="ECO:0007669"/>
    <property type="project" value="TreeGrafter"/>
</dbReference>